<feature type="transmembrane region" description="Helical" evidence="4">
    <location>
        <begin position="369"/>
        <end position="388"/>
    </location>
</feature>
<keyword evidence="4" id="KW-0812">Transmembrane</keyword>
<dbReference type="GO" id="GO:0006355">
    <property type="term" value="P:regulation of DNA-templated transcription"/>
    <property type="evidence" value="ECO:0007669"/>
    <property type="project" value="InterPro"/>
</dbReference>
<dbReference type="PROSITE" id="PS00622">
    <property type="entry name" value="HTH_LUXR_1"/>
    <property type="match status" value="1"/>
</dbReference>
<evidence type="ECO:0000256" key="2">
    <source>
        <dbReference type="ARBA" id="ARBA00023125"/>
    </source>
</evidence>
<evidence type="ECO:0000256" key="3">
    <source>
        <dbReference type="ARBA" id="ARBA00023163"/>
    </source>
</evidence>
<keyword evidence="4" id="KW-0472">Membrane</keyword>
<evidence type="ECO:0000259" key="5">
    <source>
        <dbReference type="PROSITE" id="PS50043"/>
    </source>
</evidence>
<protein>
    <submittedName>
        <fullName evidence="6">Helix-turn-helix transcriptional regulator</fullName>
    </submittedName>
</protein>
<dbReference type="Gene3D" id="1.10.10.10">
    <property type="entry name" value="Winged helix-like DNA-binding domain superfamily/Winged helix DNA-binding domain"/>
    <property type="match status" value="1"/>
</dbReference>
<dbReference type="Proteomes" id="UP000253915">
    <property type="component" value="Unassembled WGS sequence"/>
</dbReference>
<evidence type="ECO:0000313" key="9">
    <source>
        <dbReference type="Proteomes" id="UP000253915"/>
    </source>
</evidence>
<dbReference type="PRINTS" id="PR00038">
    <property type="entry name" value="HTHLUXR"/>
</dbReference>
<dbReference type="CDD" id="cd06170">
    <property type="entry name" value="LuxR_C_like"/>
    <property type="match status" value="1"/>
</dbReference>
<proteinExistence type="predicted"/>
<dbReference type="EMBL" id="PPUQ01000004">
    <property type="protein sequence ID" value="RDC40162.1"/>
    <property type="molecule type" value="Genomic_DNA"/>
</dbReference>
<feature type="transmembrane region" description="Helical" evidence="4">
    <location>
        <begin position="113"/>
        <end position="136"/>
    </location>
</feature>
<dbReference type="InterPro" id="IPR000792">
    <property type="entry name" value="Tscrpt_reg_LuxR_C"/>
</dbReference>
<dbReference type="RefSeq" id="WP_015761360.1">
    <property type="nucleotide sequence ID" value="NZ_AP031442.1"/>
</dbReference>
<keyword evidence="4" id="KW-1133">Transmembrane helix</keyword>
<feature type="transmembrane region" description="Helical" evidence="4">
    <location>
        <begin position="248"/>
        <end position="269"/>
    </location>
</feature>
<sequence>MSATEQQVPSWDFKSFAARYLPGFSFSFLGTGLVLVWIQCILYARYIWVDSGLTTVAINFARCGCIVVLGAVALHRAFSPRFENVLGWISAGLMTLGSLLFFVQSLFPSLPFTLVAAVCSGVGLAWGGGMWITFYIRLGLREALLAAFASLALSTVIGIFIGIVEESTAFFVSMLLPMVTLVMYFQAQKTLDERERRGIVAPPPDDVYAAEPRSTIVRLVVGIALFSFVLGVSRGFPFGESIKLSPVFHLVQHLGVTAAGLGIIWWTLVKGRGFKFAVLWQAQLAALAVGVILLSTLDPLVSEVGATLIAITNLFQVGFLWFVSYDVARHRALPPYLILGFFWFLHLFFRESGRLAMWWLGDAGGAEQMLIVATMICLLAVSVGFLLTDSIPRVRPLFAEVCGRCRFRAETETALREGRLTSVDERVWRPEEHGAAPLAAAAPVAATASAASRVPTAPAAAIEPPFDREAYVRERYGLTNREAEVLMLLAEGRSSSYIAGELVLSDNTVRSYVKNIYQKLDVHSKQDVIDFVKAL</sequence>
<keyword evidence="2" id="KW-0238">DNA-binding</keyword>
<feature type="transmembrane region" description="Helical" evidence="4">
    <location>
        <begin position="276"/>
        <end position="294"/>
    </location>
</feature>
<accession>A0A369MXT6</accession>
<evidence type="ECO:0000256" key="1">
    <source>
        <dbReference type="ARBA" id="ARBA00023015"/>
    </source>
</evidence>
<feature type="transmembrane region" description="Helical" evidence="4">
    <location>
        <begin position="306"/>
        <end position="325"/>
    </location>
</feature>
<dbReference type="EMBL" id="PPTY01000049">
    <property type="protein sequence ID" value="RDB81164.1"/>
    <property type="molecule type" value="Genomic_DNA"/>
</dbReference>
<feature type="transmembrane region" description="Helical" evidence="4">
    <location>
        <begin position="169"/>
        <end position="187"/>
    </location>
</feature>
<dbReference type="InterPro" id="IPR016032">
    <property type="entry name" value="Sig_transdc_resp-reg_C-effctor"/>
</dbReference>
<feature type="transmembrane region" description="Helical" evidence="4">
    <location>
        <begin position="56"/>
        <end position="74"/>
    </location>
</feature>
<evidence type="ECO:0000313" key="8">
    <source>
        <dbReference type="Proteomes" id="UP000253857"/>
    </source>
</evidence>
<keyword evidence="1" id="KW-0805">Transcription regulation</keyword>
<name>A0A369MXT6_EGGLN</name>
<dbReference type="AlphaFoldDB" id="A0A369MXT6"/>
<dbReference type="PROSITE" id="PS50043">
    <property type="entry name" value="HTH_LUXR_2"/>
    <property type="match status" value="1"/>
</dbReference>
<dbReference type="Pfam" id="PF00196">
    <property type="entry name" value="GerE"/>
    <property type="match status" value="1"/>
</dbReference>
<dbReference type="SMART" id="SM00421">
    <property type="entry name" value="HTH_LUXR"/>
    <property type="match status" value="1"/>
</dbReference>
<feature type="transmembrane region" description="Helical" evidence="4">
    <location>
        <begin position="216"/>
        <end position="236"/>
    </location>
</feature>
<dbReference type="Proteomes" id="UP000253857">
    <property type="component" value="Unassembled WGS sequence"/>
</dbReference>
<feature type="transmembrane region" description="Helical" evidence="4">
    <location>
        <begin position="332"/>
        <end position="349"/>
    </location>
</feature>
<feature type="transmembrane region" description="Helical" evidence="4">
    <location>
        <begin position="20"/>
        <end position="44"/>
    </location>
</feature>
<feature type="domain" description="HTH luxR-type" evidence="5">
    <location>
        <begin position="471"/>
        <end position="535"/>
    </location>
</feature>
<reference evidence="8 9" key="1">
    <citation type="journal article" date="2018" name="Elife">
        <title>Discovery and characterization of a prevalent human gut bacterial enzyme sufficient for the inactivation of a family of plant toxins.</title>
        <authorList>
            <person name="Koppel N."/>
            <person name="Bisanz J.E."/>
            <person name="Pandelia M.E."/>
            <person name="Turnbaugh P.J."/>
            <person name="Balskus E.P."/>
        </authorList>
    </citation>
    <scope>NUCLEOTIDE SEQUENCE [LARGE SCALE GENOMIC DNA]</scope>
    <source>
        <strain evidence="7 9">16A</strain>
        <strain evidence="6 8">FAA1-1-60AUCSF</strain>
    </source>
</reference>
<comment type="caution">
    <text evidence="6">The sequence shown here is derived from an EMBL/GenBank/DDBJ whole genome shotgun (WGS) entry which is preliminary data.</text>
</comment>
<keyword evidence="3" id="KW-0804">Transcription</keyword>
<evidence type="ECO:0000313" key="6">
    <source>
        <dbReference type="EMBL" id="RDB81164.1"/>
    </source>
</evidence>
<dbReference type="PANTHER" id="PTHR44688:SF16">
    <property type="entry name" value="DNA-BINDING TRANSCRIPTIONAL ACTIVATOR DEVR_DOSR"/>
    <property type="match status" value="1"/>
</dbReference>
<evidence type="ECO:0000256" key="4">
    <source>
        <dbReference type="SAM" id="Phobius"/>
    </source>
</evidence>
<gene>
    <name evidence="7" type="ORF">C1853_04350</name>
    <name evidence="6" type="ORF">C1871_14885</name>
</gene>
<dbReference type="GO" id="GO:0003677">
    <property type="term" value="F:DNA binding"/>
    <property type="evidence" value="ECO:0007669"/>
    <property type="project" value="UniProtKB-KW"/>
</dbReference>
<dbReference type="InterPro" id="IPR036388">
    <property type="entry name" value="WH-like_DNA-bd_sf"/>
</dbReference>
<dbReference type="SUPFAM" id="SSF46894">
    <property type="entry name" value="C-terminal effector domain of the bipartite response regulators"/>
    <property type="match status" value="1"/>
</dbReference>
<feature type="transmembrane region" description="Helical" evidence="4">
    <location>
        <begin position="143"/>
        <end position="163"/>
    </location>
</feature>
<feature type="transmembrane region" description="Helical" evidence="4">
    <location>
        <begin position="86"/>
        <end position="107"/>
    </location>
</feature>
<organism evidence="6 8">
    <name type="scientific">Eggerthella lenta</name>
    <name type="common">Eubacterium lentum</name>
    <dbReference type="NCBI Taxonomy" id="84112"/>
    <lineage>
        <taxon>Bacteria</taxon>
        <taxon>Bacillati</taxon>
        <taxon>Actinomycetota</taxon>
        <taxon>Coriobacteriia</taxon>
        <taxon>Eggerthellales</taxon>
        <taxon>Eggerthellaceae</taxon>
        <taxon>Eggerthella</taxon>
    </lineage>
</organism>
<dbReference type="PANTHER" id="PTHR44688">
    <property type="entry name" value="DNA-BINDING TRANSCRIPTIONAL ACTIVATOR DEVR_DOSR"/>
    <property type="match status" value="1"/>
</dbReference>
<evidence type="ECO:0000313" key="7">
    <source>
        <dbReference type="EMBL" id="RDC40162.1"/>
    </source>
</evidence>